<dbReference type="Proteomes" id="UP000681967">
    <property type="component" value="Unassembled WGS sequence"/>
</dbReference>
<proteinExistence type="predicted"/>
<accession>A0A8S3FJZ5</accession>
<organism evidence="2 3">
    <name type="scientific">Rotaria magnacalcarata</name>
    <dbReference type="NCBI Taxonomy" id="392030"/>
    <lineage>
        <taxon>Eukaryota</taxon>
        <taxon>Metazoa</taxon>
        <taxon>Spiralia</taxon>
        <taxon>Gnathifera</taxon>
        <taxon>Rotifera</taxon>
        <taxon>Eurotatoria</taxon>
        <taxon>Bdelloidea</taxon>
        <taxon>Philodinida</taxon>
        <taxon>Philodinidae</taxon>
        <taxon>Rotaria</taxon>
    </lineage>
</organism>
<dbReference type="InterPro" id="IPR039308">
    <property type="entry name" value="GAS8"/>
</dbReference>
<dbReference type="GO" id="GO:0048870">
    <property type="term" value="P:cell motility"/>
    <property type="evidence" value="ECO:0007669"/>
    <property type="project" value="InterPro"/>
</dbReference>
<feature type="non-terminal residue" evidence="2">
    <location>
        <position position="126"/>
    </location>
</feature>
<feature type="non-terminal residue" evidence="2">
    <location>
        <position position="1"/>
    </location>
</feature>
<dbReference type="AlphaFoldDB" id="A0A8S3FJZ5"/>
<dbReference type="PANTHER" id="PTHR31543">
    <property type="entry name" value="DYNEIN REGULATORY COMPLEX SUBUNIT 4"/>
    <property type="match status" value="1"/>
</dbReference>
<sequence>VYKQKVKHLLYEQQNNIAELKAETIAELKVAQETHNEAENTMWKEKRELKVNMKDQELAQQEVVRNLKKTNESYVSKLRDDFLREAREIEEKYEKKLRDLREEMELRRKTEIHEIEERKNQQINDL</sequence>
<dbReference type="GO" id="GO:0031267">
    <property type="term" value="F:small GTPase binding"/>
    <property type="evidence" value="ECO:0007669"/>
    <property type="project" value="InterPro"/>
</dbReference>
<name>A0A8S3FJZ5_9BILA</name>
<dbReference type="EMBL" id="CAJOBH010246979">
    <property type="protein sequence ID" value="CAF5127894.1"/>
    <property type="molecule type" value="Genomic_DNA"/>
</dbReference>
<evidence type="ECO:0000256" key="1">
    <source>
        <dbReference type="SAM" id="Coils"/>
    </source>
</evidence>
<comment type="caution">
    <text evidence="2">The sequence shown here is derived from an EMBL/GenBank/DDBJ whole genome shotgun (WGS) entry which is preliminary data.</text>
</comment>
<dbReference type="GO" id="GO:0008017">
    <property type="term" value="F:microtubule binding"/>
    <property type="evidence" value="ECO:0007669"/>
    <property type="project" value="InterPro"/>
</dbReference>
<gene>
    <name evidence="2" type="ORF">BYL167_LOCUS68056</name>
</gene>
<dbReference type="PANTHER" id="PTHR31543:SF0">
    <property type="entry name" value="DYNEIN REGULATORY COMPLEX SUBUNIT 4"/>
    <property type="match status" value="1"/>
</dbReference>
<evidence type="ECO:0000313" key="2">
    <source>
        <dbReference type="EMBL" id="CAF5127894.1"/>
    </source>
</evidence>
<reference evidence="2" key="1">
    <citation type="submission" date="2021-02" db="EMBL/GenBank/DDBJ databases">
        <authorList>
            <person name="Nowell W R."/>
        </authorList>
    </citation>
    <scope>NUCLEOTIDE SEQUENCE</scope>
</reference>
<feature type="coiled-coil region" evidence="1">
    <location>
        <begin position="79"/>
        <end position="110"/>
    </location>
</feature>
<dbReference type="GO" id="GO:0005794">
    <property type="term" value="C:Golgi apparatus"/>
    <property type="evidence" value="ECO:0007669"/>
    <property type="project" value="TreeGrafter"/>
</dbReference>
<keyword evidence="1" id="KW-0175">Coiled coil</keyword>
<feature type="coiled-coil region" evidence="1">
    <location>
        <begin position="3"/>
        <end position="48"/>
    </location>
</feature>
<evidence type="ECO:0000313" key="3">
    <source>
        <dbReference type="Proteomes" id="UP000681967"/>
    </source>
</evidence>
<dbReference type="GO" id="GO:0005874">
    <property type="term" value="C:microtubule"/>
    <property type="evidence" value="ECO:0007669"/>
    <property type="project" value="TreeGrafter"/>
</dbReference>
<protein>
    <submittedName>
        <fullName evidence="2">Uncharacterized protein</fullName>
    </submittedName>
</protein>